<dbReference type="Pfam" id="PF01476">
    <property type="entry name" value="LysM"/>
    <property type="match status" value="1"/>
</dbReference>
<feature type="domain" description="LysM" evidence="3">
    <location>
        <begin position="178"/>
        <end position="227"/>
    </location>
</feature>
<dbReference type="EMBL" id="CP003537">
    <property type="protein sequence ID" value="AGH95190.1"/>
    <property type="molecule type" value="Genomic_DNA"/>
</dbReference>
<evidence type="ECO:0000256" key="1">
    <source>
        <dbReference type="SAM" id="MobiDB-lite"/>
    </source>
</evidence>
<gene>
    <name evidence="4" type="ORF">A11Q_974</name>
</gene>
<dbReference type="RefSeq" id="WP_015469680.1">
    <property type="nucleotide sequence ID" value="NC_020813.1"/>
</dbReference>
<evidence type="ECO:0000313" key="5">
    <source>
        <dbReference type="Proteomes" id="UP000012040"/>
    </source>
</evidence>
<keyword evidence="5" id="KW-1185">Reference proteome</keyword>
<dbReference type="KEGG" id="bex:A11Q_974"/>
<feature type="compositionally biased region" description="Basic residues" evidence="1">
    <location>
        <begin position="123"/>
        <end position="137"/>
    </location>
</feature>
<dbReference type="Gene3D" id="3.10.350.10">
    <property type="entry name" value="LysM domain"/>
    <property type="match status" value="1"/>
</dbReference>
<dbReference type="OrthoDB" id="5290381at2"/>
<proteinExistence type="predicted"/>
<evidence type="ECO:0000259" key="3">
    <source>
        <dbReference type="PROSITE" id="PS51782"/>
    </source>
</evidence>
<name>M4V9R4_9BACT</name>
<reference evidence="4 5" key="1">
    <citation type="journal article" date="2013" name="ISME J.">
        <title>By their genes ye shall know them: genomic signatures of predatory bacteria.</title>
        <authorList>
            <person name="Pasternak Z."/>
            <person name="Pietrokovski S."/>
            <person name="Rotem O."/>
            <person name="Gophna U."/>
            <person name="Lurie-Weinberger M.N."/>
            <person name="Jurkevitch E."/>
        </authorList>
    </citation>
    <scope>NUCLEOTIDE SEQUENCE [LARGE SCALE GENOMIC DNA]</scope>
    <source>
        <strain evidence="4 5">JSS</strain>
    </source>
</reference>
<dbReference type="InterPro" id="IPR052196">
    <property type="entry name" value="Bact_Kbp"/>
</dbReference>
<dbReference type="eggNOG" id="COG1652">
    <property type="taxonomic scope" value="Bacteria"/>
</dbReference>
<dbReference type="InterPro" id="IPR036779">
    <property type="entry name" value="LysM_dom_sf"/>
</dbReference>
<keyword evidence="2" id="KW-0732">Signal</keyword>
<protein>
    <submittedName>
        <fullName evidence="4">Signal peptide protein</fullName>
    </submittedName>
</protein>
<dbReference type="InterPro" id="IPR018392">
    <property type="entry name" value="LysM"/>
</dbReference>
<dbReference type="PANTHER" id="PTHR34700:SF4">
    <property type="entry name" value="PHAGE-LIKE ELEMENT PBSX PROTEIN XKDP"/>
    <property type="match status" value="1"/>
</dbReference>
<feature type="chain" id="PRO_5004060088" evidence="2">
    <location>
        <begin position="18"/>
        <end position="496"/>
    </location>
</feature>
<accession>M4V9R4</accession>
<dbReference type="AlphaFoldDB" id="M4V9R4"/>
<dbReference type="PATRIC" id="fig|1184267.3.peg.989"/>
<sequence length="496" mass="54883">MKKALIVCLLLVLQVRAQEFDDSYDPSVSETPPTEGVDVNKLPKPLGRVKSTIDVNTESSSFIGDPDNIDPLNPRNENIKDDDEPVLDNIRDILNAPAKPAVQPSTSGASEGGTSTGAVKATTSKKKPAPSKARISKRSPDDPNLDLEKRFHNIYNRYNSMPTPEDVWQAASSQQQQRQYVVQKGDTLWSISKILFGDPSFWPKLWSLNKQGILNPHFITPNTIIYFFAGDAQNSPTLSVGSPMIRNDGFPSGGGSAPSGPVSGNGVIPPSIPEVRNTGYFDYRTRDVSIQLDEIPSFPYVYNSDIVITDTPVKTAVKLQIAETAKFRCYNGRLVKSIRYSEDLDGEYEVFSPLDTFKSASGTMYAYRIYGTAVPYENRYMKILNCKDVITSDLVILPKGRMQTLKTQKVSPTRSARLVGGPDVVSQRLFALHQKAYVDFGSYPYEVGQEYQTRSQVTDDVNGQIRVLEKNGSYAVVIVTSLTDVLEIGDRLITLK</sequence>
<dbReference type="PANTHER" id="PTHR34700">
    <property type="entry name" value="POTASSIUM BINDING PROTEIN KBP"/>
    <property type="match status" value="1"/>
</dbReference>
<feature type="signal peptide" evidence="2">
    <location>
        <begin position="1"/>
        <end position="17"/>
    </location>
</feature>
<dbReference type="STRING" id="1184267.A11Q_974"/>
<dbReference type="PROSITE" id="PS51782">
    <property type="entry name" value="LYSM"/>
    <property type="match status" value="1"/>
</dbReference>
<evidence type="ECO:0000313" key="4">
    <source>
        <dbReference type="EMBL" id="AGH95190.1"/>
    </source>
</evidence>
<evidence type="ECO:0000256" key="2">
    <source>
        <dbReference type="SAM" id="SignalP"/>
    </source>
</evidence>
<dbReference type="HOGENOM" id="CLU_549436_0_0_7"/>
<organism evidence="4 5">
    <name type="scientific">Pseudobdellovibrio exovorus JSS</name>
    <dbReference type="NCBI Taxonomy" id="1184267"/>
    <lineage>
        <taxon>Bacteria</taxon>
        <taxon>Pseudomonadati</taxon>
        <taxon>Bdellovibrionota</taxon>
        <taxon>Bdellovibrionia</taxon>
        <taxon>Bdellovibrionales</taxon>
        <taxon>Pseudobdellovibrionaceae</taxon>
        <taxon>Pseudobdellovibrio</taxon>
    </lineage>
</organism>
<feature type="region of interest" description="Disordered" evidence="1">
    <location>
        <begin position="96"/>
        <end position="146"/>
    </location>
</feature>
<dbReference type="Proteomes" id="UP000012040">
    <property type="component" value="Chromosome"/>
</dbReference>
<dbReference type="SMART" id="SM00257">
    <property type="entry name" value="LysM"/>
    <property type="match status" value="1"/>
</dbReference>
<feature type="region of interest" description="Disordered" evidence="1">
    <location>
        <begin position="22"/>
        <end position="43"/>
    </location>
</feature>
<feature type="region of interest" description="Disordered" evidence="1">
    <location>
        <begin position="57"/>
        <end position="84"/>
    </location>
</feature>